<accession>A0A943HU52</accession>
<sequence length="337" mass="38695">MEEENKHIDELIANYLTEGLDKNALDELKTWIAASAENQQYFIRQREIWFSAVSREAASVYDKDKAFENFRSRVESQKEIQSTSRQGFNLSALWRYAAVVAIIIAVGCISYWQGEVNVKDTFADISVEAPLGSKTKLYLPDGTLVWLNAGSRMTYSQGFGVDNRKVELEGEGYFEVKRNEKIPFFVKTKDLQLQVLGTKFNFRDYPEDHEVVVSLLEGKVGLNNLLREEKEAVLSPDERAVLNKANGLLTVESVTASNASQWTDGYLFFDEELLPDIAKELERSYNVKIHIANDSLKTFRFYGNFVRREQNIQEVLEALASTEKMQYKIEERNITIY</sequence>
<dbReference type="EMBL" id="JAGZEE010000055">
    <property type="protein sequence ID" value="MBS5413457.1"/>
    <property type="molecule type" value="Genomic_DNA"/>
</dbReference>
<evidence type="ECO:0000259" key="2">
    <source>
        <dbReference type="Pfam" id="PF04773"/>
    </source>
</evidence>
<evidence type="ECO:0000313" key="5">
    <source>
        <dbReference type="Proteomes" id="UP000782901"/>
    </source>
</evidence>
<feature type="domain" description="Protein FecR C-terminal" evidence="3">
    <location>
        <begin position="266"/>
        <end position="336"/>
    </location>
</feature>
<proteinExistence type="predicted"/>
<protein>
    <submittedName>
        <fullName evidence="4">DUF4974 domain-containing protein</fullName>
    </submittedName>
</protein>
<feature type="domain" description="FecR protein" evidence="2">
    <location>
        <begin position="130"/>
        <end position="220"/>
    </location>
</feature>
<keyword evidence="1" id="KW-0472">Membrane</keyword>
<evidence type="ECO:0000256" key="1">
    <source>
        <dbReference type="SAM" id="Phobius"/>
    </source>
</evidence>
<organism evidence="4 5">
    <name type="scientific">Bacteroides thetaiotaomicron</name>
    <dbReference type="NCBI Taxonomy" id="818"/>
    <lineage>
        <taxon>Bacteria</taxon>
        <taxon>Pseudomonadati</taxon>
        <taxon>Bacteroidota</taxon>
        <taxon>Bacteroidia</taxon>
        <taxon>Bacteroidales</taxon>
        <taxon>Bacteroidaceae</taxon>
        <taxon>Bacteroides</taxon>
    </lineage>
</organism>
<comment type="caution">
    <text evidence="4">The sequence shown here is derived from an EMBL/GenBank/DDBJ whole genome shotgun (WGS) entry which is preliminary data.</text>
</comment>
<dbReference type="Pfam" id="PF04773">
    <property type="entry name" value="FecR"/>
    <property type="match status" value="1"/>
</dbReference>
<dbReference type="RefSeq" id="WP_048696988.1">
    <property type="nucleotide sequence ID" value="NZ_JANUNN010000001.1"/>
</dbReference>
<dbReference type="InterPro" id="IPR012373">
    <property type="entry name" value="Ferrdict_sens_TM"/>
</dbReference>
<feature type="transmembrane region" description="Helical" evidence="1">
    <location>
        <begin position="93"/>
        <end position="112"/>
    </location>
</feature>
<keyword evidence="1" id="KW-1133">Transmembrane helix</keyword>
<dbReference type="Gene3D" id="2.60.120.1440">
    <property type="match status" value="1"/>
</dbReference>
<dbReference type="GO" id="GO:0016989">
    <property type="term" value="F:sigma factor antagonist activity"/>
    <property type="evidence" value="ECO:0007669"/>
    <property type="project" value="TreeGrafter"/>
</dbReference>
<evidence type="ECO:0000313" key="4">
    <source>
        <dbReference type="EMBL" id="MBS5413457.1"/>
    </source>
</evidence>
<dbReference type="Proteomes" id="UP000782901">
    <property type="component" value="Unassembled WGS sequence"/>
</dbReference>
<dbReference type="FunFam" id="2.60.120.1440:FF:000001">
    <property type="entry name" value="Putative anti-sigma factor"/>
    <property type="match status" value="1"/>
</dbReference>
<dbReference type="PANTHER" id="PTHR30273">
    <property type="entry name" value="PERIPLASMIC SIGNAL SENSOR AND SIGMA FACTOR ACTIVATOR FECR-RELATED"/>
    <property type="match status" value="1"/>
</dbReference>
<dbReference type="InterPro" id="IPR006860">
    <property type="entry name" value="FecR"/>
</dbReference>
<dbReference type="InterPro" id="IPR032508">
    <property type="entry name" value="FecR_C"/>
</dbReference>
<dbReference type="PANTHER" id="PTHR30273:SF2">
    <property type="entry name" value="PROTEIN FECR"/>
    <property type="match status" value="1"/>
</dbReference>
<dbReference type="Pfam" id="PF16344">
    <property type="entry name" value="FecR_C"/>
    <property type="match status" value="1"/>
</dbReference>
<gene>
    <name evidence="4" type="ORF">KHY35_22560</name>
</gene>
<keyword evidence="1" id="KW-0812">Transmembrane</keyword>
<dbReference type="AlphaFoldDB" id="A0A943HU52"/>
<dbReference type="Gene3D" id="3.55.50.30">
    <property type="match status" value="1"/>
</dbReference>
<reference evidence="4" key="1">
    <citation type="submission" date="2021-02" db="EMBL/GenBank/DDBJ databases">
        <title>Infant gut strain persistence is associated with maternal origin, phylogeny, and functional potential including surface adhesion and iron acquisition.</title>
        <authorList>
            <person name="Lou Y.C."/>
        </authorList>
    </citation>
    <scope>NUCLEOTIDE SEQUENCE</scope>
    <source>
        <strain evidence="4">L3_082_243G1_dasL3_082_243G1_maxbin2.maxbin.015s ta_sub</strain>
    </source>
</reference>
<evidence type="ECO:0000259" key="3">
    <source>
        <dbReference type="Pfam" id="PF16344"/>
    </source>
</evidence>
<name>A0A943HU52_BACT4</name>
<dbReference type="PIRSF" id="PIRSF018266">
    <property type="entry name" value="FecR"/>
    <property type="match status" value="1"/>
</dbReference>